<dbReference type="Proteomes" id="UP000549009">
    <property type="component" value="Unassembled WGS sequence"/>
</dbReference>
<evidence type="ECO:0000256" key="1">
    <source>
        <dbReference type="SAM" id="MobiDB-lite"/>
    </source>
</evidence>
<proteinExistence type="predicted"/>
<dbReference type="EMBL" id="JACHJD010000004">
    <property type="protein sequence ID" value="MBB5103669.1"/>
    <property type="molecule type" value="Genomic_DNA"/>
</dbReference>
<feature type="compositionally biased region" description="Basic and acidic residues" evidence="1">
    <location>
        <begin position="7"/>
        <end position="40"/>
    </location>
</feature>
<dbReference type="RefSeq" id="WP_229878963.1">
    <property type="nucleotide sequence ID" value="NZ_BMSQ01000005.1"/>
</dbReference>
<sequence length="417" mass="41232">MSGTGDMGKHHEHEHDAGNDTVKHGPGDGDRLDHGHDVPDASHASSTPSAPDVTERLRGLGRLTAVGGPDALGGPDAPGGLADDELALRQLLRTAVQDIEPGDAALEKLRHAVPARRTRKRQAFVGAAAVVLFAATAVPALVHVTRSSGDSDARPSIAGAGNSQHSQGGSSEGKGTDRPGKETGGGKEKKEKKRDKDKGGKGKEKGGKGKGETGRGGATGGTEPDDQGTDAVSSPACDASQLGASGSVGPADADGKVYGTFRVANVSGDSCTVDSAGAVAATAQGATSPSDINVVDHTPGDGTGLPDPAQEASSLVLKPGASYEVRFAWVPSEQCPSDGGEPTPNPSPSDNGAGGTGSEGGTGDSGGVTPQLVREDVAKDGSVAVSLTADAGGPSADATVTNACSGTVYKTGVLPAE</sequence>
<protein>
    <recommendedName>
        <fullName evidence="5">DUF4232 domain-containing protein</fullName>
    </recommendedName>
</protein>
<feature type="region of interest" description="Disordered" evidence="1">
    <location>
        <begin position="280"/>
        <end position="311"/>
    </location>
</feature>
<feature type="region of interest" description="Disordered" evidence="1">
    <location>
        <begin position="331"/>
        <end position="379"/>
    </location>
</feature>
<feature type="compositionally biased region" description="Gly residues" evidence="1">
    <location>
        <begin position="352"/>
        <end position="366"/>
    </location>
</feature>
<keyword evidence="4" id="KW-1185">Reference proteome</keyword>
<evidence type="ECO:0008006" key="5">
    <source>
        <dbReference type="Google" id="ProtNLM"/>
    </source>
</evidence>
<feature type="region of interest" description="Disordered" evidence="1">
    <location>
        <begin position="1"/>
        <end position="81"/>
    </location>
</feature>
<dbReference type="AlphaFoldDB" id="A0A7W8AS66"/>
<keyword evidence="2" id="KW-1133">Transmembrane helix</keyword>
<reference evidence="3 4" key="1">
    <citation type="submission" date="2020-08" db="EMBL/GenBank/DDBJ databases">
        <title>Genomic Encyclopedia of Type Strains, Phase III (KMG-III): the genomes of soil and plant-associated and newly described type strains.</title>
        <authorList>
            <person name="Whitman W."/>
        </authorList>
    </citation>
    <scope>NUCLEOTIDE SEQUENCE [LARGE SCALE GENOMIC DNA]</scope>
    <source>
        <strain evidence="3 4">CECT 3146</strain>
    </source>
</reference>
<feature type="transmembrane region" description="Helical" evidence="2">
    <location>
        <begin position="123"/>
        <end position="142"/>
    </location>
</feature>
<evidence type="ECO:0000256" key="2">
    <source>
        <dbReference type="SAM" id="Phobius"/>
    </source>
</evidence>
<feature type="region of interest" description="Disordered" evidence="1">
    <location>
        <begin position="147"/>
        <end position="255"/>
    </location>
</feature>
<keyword evidence="2" id="KW-0472">Membrane</keyword>
<evidence type="ECO:0000313" key="3">
    <source>
        <dbReference type="EMBL" id="MBB5103669.1"/>
    </source>
</evidence>
<comment type="caution">
    <text evidence="3">The sequence shown here is derived from an EMBL/GenBank/DDBJ whole genome shotgun (WGS) entry which is preliminary data.</text>
</comment>
<keyword evidence="2" id="KW-0812">Transmembrane</keyword>
<feature type="compositionally biased region" description="Low complexity" evidence="1">
    <location>
        <begin position="67"/>
        <end position="81"/>
    </location>
</feature>
<feature type="compositionally biased region" description="Basic and acidic residues" evidence="1">
    <location>
        <begin position="174"/>
        <end position="213"/>
    </location>
</feature>
<gene>
    <name evidence="3" type="ORF">FHS40_002731</name>
</gene>
<accession>A0A7W8AS66</accession>
<organism evidence="3 4">
    <name type="scientific">Streptomyces spectabilis</name>
    <dbReference type="NCBI Taxonomy" id="68270"/>
    <lineage>
        <taxon>Bacteria</taxon>
        <taxon>Bacillati</taxon>
        <taxon>Actinomycetota</taxon>
        <taxon>Actinomycetes</taxon>
        <taxon>Kitasatosporales</taxon>
        <taxon>Streptomycetaceae</taxon>
        <taxon>Streptomyces</taxon>
    </lineage>
</organism>
<evidence type="ECO:0000313" key="4">
    <source>
        <dbReference type="Proteomes" id="UP000549009"/>
    </source>
</evidence>
<name>A0A7W8AS66_STRST</name>